<proteinExistence type="inferred from homology"/>
<comment type="subcellular location">
    <subcellularLocation>
        <location evidence="3">Membrane</location>
    </subcellularLocation>
    <subcellularLocation>
        <location evidence="2">Secreted</location>
        <location evidence="2">Cell wall</location>
    </subcellularLocation>
</comment>
<dbReference type="InterPro" id="IPR013320">
    <property type="entry name" value="ConA-like_dom_sf"/>
</dbReference>
<dbReference type="GO" id="GO:0016757">
    <property type="term" value="F:glycosyltransferase activity"/>
    <property type="evidence" value="ECO:0007669"/>
    <property type="project" value="UniProtKB-KW"/>
</dbReference>
<dbReference type="PANTHER" id="PTHR10963:SF27">
    <property type="entry name" value="GLYCOSIDASE-RELATED"/>
    <property type="match status" value="1"/>
</dbReference>
<comment type="function">
    <text evidence="15">Dual chitinase/transglycosylase that plays a role in cell wall architecture. Chitinase and transglycosylase activities are coupled. Required for the polysaccharide cross-linking at the septa and the cell wall. More specifically, transfers chitin to 1,6-beta-glucan in the cell wall.</text>
</comment>
<dbReference type="PANTHER" id="PTHR10963">
    <property type="entry name" value="GLYCOSYL HYDROLASE-RELATED"/>
    <property type="match status" value="1"/>
</dbReference>
<dbReference type="STRING" id="1182542.W9XM32"/>
<evidence type="ECO:0000259" key="17">
    <source>
        <dbReference type="PROSITE" id="PS51762"/>
    </source>
</evidence>
<keyword evidence="5" id="KW-0964">Secreted</keyword>
<evidence type="ECO:0000313" key="19">
    <source>
        <dbReference type="Proteomes" id="UP000019478"/>
    </source>
</evidence>
<dbReference type="FunFam" id="2.60.120.200:FF:000152">
    <property type="entry name" value="Cell wall glucanase"/>
    <property type="match status" value="1"/>
</dbReference>
<evidence type="ECO:0000256" key="4">
    <source>
        <dbReference type="ARBA" id="ARBA00012729"/>
    </source>
</evidence>
<evidence type="ECO:0000256" key="5">
    <source>
        <dbReference type="ARBA" id="ARBA00022512"/>
    </source>
</evidence>
<dbReference type="HOGENOM" id="CLU_027506_1_1_1"/>
<evidence type="ECO:0000256" key="12">
    <source>
        <dbReference type="ARBA" id="ARBA00023295"/>
    </source>
</evidence>
<dbReference type="EMBL" id="AMGY01000006">
    <property type="protein sequence ID" value="EXJ81283.1"/>
    <property type="molecule type" value="Genomic_DNA"/>
</dbReference>
<evidence type="ECO:0000256" key="1">
    <source>
        <dbReference type="ARBA" id="ARBA00000822"/>
    </source>
</evidence>
<dbReference type="SUPFAM" id="SSF49899">
    <property type="entry name" value="Concanavalin A-like lectins/glucanases"/>
    <property type="match status" value="1"/>
</dbReference>
<dbReference type="OrthoDB" id="4781at2759"/>
<evidence type="ECO:0000256" key="3">
    <source>
        <dbReference type="ARBA" id="ARBA00004370"/>
    </source>
</evidence>
<feature type="domain" description="GH16" evidence="17">
    <location>
        <begin position="1"/>
        <end position="181"/>
    </location>
</feature>
<dbReference type="InterPro" id="IPR050546">
    <property type="entry name" value="Glycosyl_Hydrlase_16"/>
</dbReference>
<accession>W9XM32</accession>
<evidence type="ECO:0000256" key="14">
    <source>
        <dbReference type="ARBA" id="ARBA00038074"/>
    </source>
</evidence>
<dbReference type="GO" id="GO:0005975">
    <property type="term" value="P:carbohydrate metabolic process"/>
    <property type="evidence" value="ECO:0007669"/>
    <property type="project" value="InterPro"/>
</dbReference>
<evidence type="ECO:0000313" key="18">
    <source>
        <dbReference type="EMBL" id="EXJ81283.1"/>
    </source>
</evidence>
<name>W9XM32_9EURO</name>
<keyword evidence="5" id="KW-0134">Cell wall</keyword>
<dbReference type="RefSeq" id="XP_007735871.1">
    <property type="nucleotide sequence ID" value="XM_007737681.1"/>
</dbReference>
<evidence type="ECO:0000256" key="10">
    <source>
        <dbReference type="ARBA" id="ARBA00023136"/>
    </source>
</evidence>
<dbReference type="Proteomes" id="UP000019478">
    <property type="component" value="Unassembled WGS sequence"/>
</dbReference>
<evidence type="ECO:0000256" key="2">
    <source>
        <dbReference type="ARBA" id="ARBA00004191"/>
    </source>
</evidence>
<reference evidence="18 19" key="1">
    <citation type="submission" date="2013-03" db="EMBL/GenBank/DDBJ databases">
        <title>The Genome Sequence of Capronia epimyces CBS 606.96.</title>
        <authorList>
            <consortium name="The Broad Institute Genomics Platform"/>
            <person name="Cuomo C."/>
            <person name="de Hoog S."/>
            <person name="Gorbushina A."/>
            <person name="Walker B."/>
            <person name="Young S.K."/>
            <person name="Zeng Q."/>
            <person name="Gargeya S."/>
            <person name="Fitzgerald M."/>
            <person name="Haas B."/>
            <person name="Abouelleil A."/>
            <person name="Allen A.W."/>
            <person name="Alvarado L."/>
            <person name="Arachchi H.M."/>
            <person name="Berlin A.M."/>
            <person name="Chapman S.B."/>
            <person name="Gainer-Dewar J."/>
            <person name="Goldberg J."/>
            <person name="Griggs A."/>
            <person name="Gujja S."/>
            <person name="Hansen M."/>
            <person name="Howarth C."/>
            <person name="Imamovic A."/>
            <person name="Ireland A."/>
            <person name="Larimer J."/>
            <person name="McCowan C."/>
            <person name="Murphy C."/>
            <person name="Pearson M."/>
            <person name="Poon T.W."/>
            <person name="Priest M."/>
            <person name="Roberts A."/>
            <person name="Saif S."/>
            <person name="Shea T."/>
            <person name="Sisk P."/>
            <person name="Sykes S."/>
            <person name="Wortman J."/>
            <person name="Nusbaum C."/>
            <person name="Birren B."/>
        </authorList>
    </citation>
    <scope>NUCLEOTIDE SEQUENCE [LARGE SCALE GENOMIC DNA]</scope>
    <source>
        <strain evidence="18 19">CBS 606.96</strain>
    </source>
</reference>
<dbReference type="AlphaFoldDB" id="W9XM32"/>
<keyword evidence="16" id="KW-0812">Transmembrane</keyword>
<dbReference type="InterPro" id="IPR000757">
    <property type="entry name" value="Beta-glucanase-like"/>
</dbReference>
<dbReference type="Pfam" id="PF00722">
    <property type="entry name" value="Glyco_hydro_16"/>
    <property type="match status" value="1"/>
</dbReference>
<gene>
    <name evidence="18" type="ORF">A1O3_07573</name>
</gene>
<keyword evidence="8" id="KW-0732">Signal</keyword>
<keyword evidence="6" id="KW-0328">Glycosyltransferase</keyword>
<feature type="transmembrane region" description="Helical" evidence="16">
    <location>
        <begin position="250"/>
        <end position="272"/>
    </location>
</feature>
<evidence type="ECO:0000256" key="16">
    <source>
        <dbReference type="SAM" id="Phobius"/>
    </source>
</evidence>
<keyword evidence="12" id="KW-0326">Glycosidase</keyword>
<comment type="similarity">
    <text evidence="14">Belongs to the glycosyl hydrolase 16 family. CRH1 subfamily.</text>
</comment>
<keyword evidence="10 16" id="KW-0472">Membrane</keyword>
<dbReference type="PROSITE" id="PS51762">
    <property type="entry name" value="GH16_2"/>
    <property type="match status" value="1"/>
</dbReference>
<keyword evidence="13" id="KW-0961">Cell wall biogenesis/degradation</keyword>
<organism evidence="18 19">
    <name type="scientific">Capronia epimyces CBS 606.96</name>
    <dbReference type="NCBI Taxonomy" id="1182542"/>
    <lineage>
        <taxon>Eukaryota</taxon>
        <taxon>Fungi</taxon>
        <taxon>Dikarya</taxon>
        <taxon>Ascomycota</taxon>
        <taxon>Pezizomycotina</taxon>
        <taxon>Eurotiomycetes</taxon>
        <taxon>Chaetothyriomycetidae</taxon>
        <taxon>Chaetothyriales</taxon>
        <taxon>Herpotrichiellaceae</taxon>
        <taxon>Capronia</taxon>
    </lineage>
</organism>
<comment type="caution">
    <text evidence="18">The sequence shown here is derived from an EMBL/GenBank/DDBJ whole genome shotgun (WGS) entry which is preliminary data.</text>
</comment>
<dbReference type="GO" id="GO:0016020">
    <property type="term" value="C:membrane"/>
    <property type="evidence" value="ECO:0007669"/>
    <property type="project" value="UniProtKB-SubCell"/>
</dbReference>
<dbReference type="GO" id="GO:0009277">
    <property type="term" value="C:fungal-type cell wall"/>
    <property type="evidence" value="ECO:0007669"/>
    <property type="project" value="TreeGrafter"/>
</dbReference>
<evidence type="ECO:0000256" key="11">
    <source>
        <dbReference type="ARBA" id="ARBA00023180"/>
    </source>
</evidence>
<comment type="catalytic activity">
    <reaction evidence="1">
        <text>Random endo-hydrolysis of N-acetyl-beta-D-glucosaminide (1-&gt;4)-beta-linkages in chitin and chitodextrins.</text>
        <dbReference type="EC" id="3.2.1.14"/>
    </reaction>
</comment>
<dbReference type="GO" id="GO:0008843">
    <property type="term" value="F:endochitinase activity"/>
    <property type="evidence" value="ECO:0007669"/>
    <property type="project" value="UniProtKB-EC"/>
</dbReference>
<dbReference type="eggNOG" id="ENOG502QVQI">
    <property type="taxonomic scope" value="Eukaryota"/>
</dbReference>
<dbReference type="GeneID" id="19171671"/>
<keyword evidence="9" id="KW-0378">Hydrolase</keyword>
<protein>
    <recommendedName>
        <fullName evidence="4">chitinase</fullName>
        <ecNumber evidence="4">3.2.1.14</ecNumber>
    </recommendedName>
</protein>
<sequence>MSDKVWNVTTGKIDYEDQGAEFTINQRGDSPTVQTNFYIFFGQVEVIMKPAKGQGIVSSIVLESDDLDEVDWEWIGGNNSYVQTNYFGKGNTTSYDRAVWHPVSTPQDQWHNYTVDWTHEKLEWFIDGQSIRVLKAEDANGGSNFPQTPCHVLLGIWAGGDPTKNAEGTVEWAGGKTNYDDGPFTMAVQSVRVTDSSRGTQYVYGDKTGSWQSIKVLNETAALKLDGDNGESTTQTMKQKWNGLTPTTKYIIIGVVGGVILLALAIFAFCCIRQRRAGKHEKLVEDAKYEQNAAEVLAYRADMSRLRGEKMATAQVHVSPVMGNAGGMYQNYGQTQPMMRSMSPNPGNSYANSNYAQSVRTFGSGRGYQRY</sequence>
<evidence type="ECO:0000256" key="6">
    <source>
        <dbReference type="ARBA" id="ARBA00022676"/>
    </source>
</evidence>
<dbReference type="CDD" id="cd02183">
    <property type="entry name" value="GH16_fungal_CRH1_transglycosylase"/>
    <property type="match status" value="1"/>
</dbReference>
<keyword evidence="19" id="KW-1185">Reference proteome</keyword>
<dbReference type="Gene3D" id="2.60.120.200">
    <property type="match status" value="1"/>
</dbReference>
<keyword evidence="11" id="KW-0325">Glycoprotein</keyword>
<keyword evidence="16" id="KW-1133">Transmembrane helix</keyword>
<evidence type="ECO:0000256" key="9">
    <source>
        <dbReference type="ARBA" id="ARBA00022801"/>
    </source>
</evidence>
<keyword evidence="7" id="KW-0808">Transferase</keyword>
<dbReference type="GO" id="GO:0031505">
    <property type="term" value="P:fungal-type cell wall organization"/>
    <property type="evidence" value="ECO:0007669"/>
    <property type="project" value="TreeGrafter"/>
</dbReference>
<evidence type="ECO:0000256" key="13">
    <source>
        <dbReference type="ARBA" id="ARBA00023316"/>
    </source>
</evidence>
<evidence type="ECO:0000256" key="8">
    <source>
        <dbReference type="ARBA" id="ARBA00022729"/>
    </source>
</evidence>
<dbReference type="EC" id="3.2.1.14" evidence="4"/>
<evidence type="ECO:0000256" key="7">
    <source>
        <dbReference type="ARBA" id="ARBA00022679"/>
    </source>
</evidence>
<evidence type="ECO:0000256" key="15">
    <source>
        <dbReference type="ARBA" id="ARBA00093308"/>
    </source>
</evidence>